<keyword evidence="1" id="KW-0812">Transmembrane</keyword>
<accession>A0A399J9P5</accession>
<dbReference type="PANTHER" id="PTHR34980">
    <property type="entry name" value="INNER MEMBRANE PROTEIN-RELATED-RELATED"/>
    <property type="match status" value="1"/>
</dbReference>
<evidence type="ECO:0000313" key="3">
    <source>
        <dbReference type="Proteomes" id="UP000265419"/>
    </source>
</evidence>
<feature type="transmembrane region" description="Helical" evidence="1">
    <location>
        <begin position="95"/>
        <end position="113"/>
    </location>
</feature>
<organism evidence="2 3">
    <name type="scientific">Galactobacter valiniphilus</name>
    <dbReference type="NCBI Taxonomy" id="2676122"/>
    <lineage>
        <taxon>Bacteria</taxon>
        <taxon>Bacillati</taxon>
        <taxon>Actinomycetota</taxon>
        <taxon>Actinomycetes</taxon>
        <taxon>Micrococcales</taxon>
        <taxon>Micrococcaceae</taxon>
        <taxon>Galactobacter</taxon>
    </lineage>
</organism>
<dbReference type="EMBL" id="QQXK01000014">
    <property type="protein sequence ID" value="RII42248.1"/>
    <property type="molecule type" value="Genomic_DNA"/>
</dbReference>
<proteinExistence type="predicted"/>
<gene>
    <name evidence="2" type="ORF">DWB68_08455</name>
</gene>
<dbReference type="GO" id="GO:0005886">
    <property type="term" value="C:plasma membrane"/>
    <property type="evidence" value="ECO:0007669"/>
    <property type="project" value="TreeGrafter"/>
</dbReference>
<name>A0A399J9P5_9MICC</name>
<dbReference type="Pfam" id="PF05656">
    <property type="entry name" value="DUF805"/>
    <property type="match status" value="1"/>
</dbReference>
<sequence>MDFLTAIKTCFTKYAEFGGRARRPEFWWFALFLFLVSIAIDIVLPGSTFVPTDDGLGLVTWRTPADTVSNLWALATLLPSLAVTVRRLRDSGRHWANIFWMLFPIVGWIVLIVQCAQPSVPEQRFFGFGGPGYGQPGQQAYGQSGYGAPTGY</sequence>
<keyword evidence="1" id="KW-0472">Membrane</keyword>
<dbReference type="InterPro" id="IPR008523">
    <property type="entry name" value="DUF805"/>
</dbReference>
<feature type="transmembrane region" description="Helical" evidence="1">
    <location>
        <begin position="26"/>
        <end position="50"/>
    </location>
</feature>
<evidence type="ECO:0000256" key="1">
    <source>
        <dbReference type="SAM" id="Phobius"/>
    </source>
</evidence>
<evidence type="ECO:0000313" key="2">
    <source>
        <dbReference type="EMBL" id="RII42248.1"/>
    </source>
</evidence>
<keyword evidence="3" id="KW-1185">Reference proteome</keyword>
<reference evidence="2 3" key="1">
    <citation type="submission" date="2018-07" db="EMBL/GenBank/DDBJ databases">
        <title>Arthrobacter sp. nov., isolated from raw cow's milk with high bacterial count.</title>
        <authorList>
            <person name="Hahne J."/>
            <person name="Isele D."/>
            <person name="Lipski A."/>
        </authorList>
    </citation>
    <scope>NUCLEOTIDE SEQUENCE [LARGE SCALE GENOMIC DNA]</scope>
    <source>
        <strain evidence="2 3">JZ R-35</strain>
    </source>
</reference>
<keyword evidence="1" id="KW-1133">Transmembrane helix</keyword>
<dbReference type="RefSeq" id="WP_119424699.1">
    <property type="nucleotide sequence ID" value="NZ_QQXK01000014.1"/>
</dbReference>
<feature type="transmembrane region" description="Helical" evidence="1">
    <location>
        <begin position="70"/>
        <end position="88"/>
    </location>
</feature>
<dbReference type="PANTHER" id="PTHR34980:SF2">
    <property type="entry name" value="INNER MEMBRANE PROTEIN YHAH-RELATED"/>
    <property type="match status" value="1"/>
</dbReference>
<protein>
    <submittedName>
        <fullName evidence="2">DUF805 domain-containing protein</fullName>
    </submittedName>
</protein>
<dbReference type="AlphaFoldDB" id="A0A399J9P5"/>
<dbReference type="Proteomes" id="UP000265419">
    <property type="component" value="Unassembled WGS sequence"/>
</dbReference>
<comment type="caution">
    <text evidence="2">The sequence shown here is derived from an EMBL/GenBank/DDBJ whole genome shotgun (WGS) entry which is preliminary data.</text>
</comment>